<reference evidence="3" key="1">
    <citation type="submission" date="2012-12" db="EMBL/GenBank/DDBJ databases">
        <title>Identification and characterization of a phenylalanine ammonia-lyase gene family in Isatis indigotica Fort.</title>
        <authorList>
            <person name="Liu Q."/>
            <person name="Chen J."/>
            <person name="Zhou X."/>
            <person name="Di P."/>
            <person name="Xiao Y."/>
            <person name="Xuan H."/>
            <person name="Zhang L."/>
            <person name="Chen W."/>
        </authorList>
    </citation>
    <scope>NUCLEOTIDE SEQUENCE</scope>
    <source>
        <tissue evidence="3">Salivary gland</tissue>
    </source>
</reference>
<evidence type="ECO:0000313" key="3">
    <source>
        <dbReference type="EMBL" id="JAA69046.1"/>
    </source>
</evidence>
<dbReference type="AlphaFoldDB" id="A0A0K8RD86"/>
<name>A0A0K8RD86_IXORI</name>
<proteinExistence type="evidence at transcript level"/>
<accession>A0A0K8RD86</accession>
<evidence type="ECO:0000256" key="2">
    <source>
        <dbReference type="SAM" id="SignalP"/>
    </source>
</evidence>
<evidence type="ECO:0000256" key="1">
    <source>
        <dbReference type="SAM" id="MobiDB-lite"/>
    </source>
</evidence>
<organism evidence="3">
    <name type="scientific">Ixodes ricinus</name>
    <name type="common">Common tick</name>
    <name type="synonym">Acarus ricinus</name>
    <dbReference type="NCBI Taxonomy" id="34613"/>
    <lineage>
        <taxon>Eukaryota</taxon>
        <taxon>Metazoa</taxon>
        <taxon>Ecdysozoa</taxon>
        <taxon>Arthropoda</taxon>
        <taxon>Chelicerata</taxon>
        <taxon>Arachnida</taxon>
        <taxon>Acari</taxon>
        <taxon>Parasitiformes</taxon>
        <taxon>Ixodida</taxon>
        <taxon>Ixodoidea</taxon>
        <taxon>Ixodidae</taxon>
        <taxon>Ixodinae</taxon>
        <taxon>Ixodes</taxon>
    </lineage>
</organism>
<feature type="region of interest" description="Disordered" evidence="1">
    <location>
        <begin position="204"/>
        <end position="225"/>
    </location>
</feature>
<dbReference type="EMBL" id="GADI01004762">
    <property type="protein sequence ID" value="JAA69046.1"/>
    <property type="molecule type" value="mRNA"/>
</dbReference>
<keyword evidence="2" id="KW-0732">Signal</keyword>
<dbReference type="InterPro" id="IPR012674">
    <property type="entry name" value="Calycin"/>
</dbReference>
<protein>
    <submittedName>
        <fullName evidence="3">Putative salivary lipocalin</fullName>
    </submittedName>
</protein>
<dbReference type="SUPFAM" id="SSF50814">
    <property type="entry name" value="Lipocalins"/>
    <property type="match status" value="1"/>
</dbReference>
<feature type="chain" id="PRO_5005517290" evidence="2">
    <location>
        <begin position="30"/>
        <end position="392"/>
    </location>
</feature>
<feature type="signal peptide" evidence="2">
    <location>
        <begin position="1"/>
        <end position="29"/>
    </location>
</feature>
<sequence>MPRCLQCGACPVLLFLCCLGFFLAFRATAANTPQEGTPVDISKMLGEVHGKMFDYVYMKSESLILTDSTATCLTLQFLYSQEETSSVGELWAHYKTTGGNRHVKRIELGYKEAKGKKLGNTLILTFSKSCNKGPHPNRVEYEVHERNLCYVLKATQMSECFIIGLITSSSHNHPQHCLSNAELVQCKYEVFSVSETHPCLEYEEVTDPEGDVKQDTEEDPTDTTPLSERHKLLQSYQNFTQGLLFGTLLLVYSSLAEDPSRLCMITYYPNEEPGPDGRLHILTTFTQEKKFIVQTYTPYTVNGYDTKYATEARIFRKGVFYETRVIFTDGRRCTILRTKGYHNLCELFTGGRFNNGIVNSYCFFVYLVYCNQPAKIFTKLSDCWPPAKTPNP</sequence>
<dbReference type="Gene3D" id="2.40.128.20">
    <property type="match status" value="1"/>
</dbReference>